<keyword evidence="2" id="KW-1185">Reference proteome</keyword>
<accession>A0A2G8SLB1</accession>
<evidence type="ECO:0000313" key="2">
    <source>
        <dbReference type="Proteomes" id="UP000230002"/>
    </source>
</evidence>
<gene>
    <name evidence="1" type="ORF">GSI_03322</name>
</gene>
<organism evidence="1 2">
    <name type="scientific">Ganoderma sinense ZZ0214-1</name>
    <dbReference type="NCBI Taxonomy" id="1077348"/>
    <lineage>
        <taxon>Eukaryota</taxon>
        <taxon>Fungi</taxon>
        <taxon>Dikarya</taxon>
        <taxon>Basidiomycota</taxon>
        <taxon>Agaricomycotina</taxon>
        <taxon>Agaricomycetes</taxon>
        <taxon>Polyporales</taxon>
        <taxon>Polyporaceae</taxon>
        <taxon>Ganoderma</taxon>
    </lineage>
</organism>
<reference evidence="1 2" key="1">
    <citation type="journal article" date="2015" name="Sci. Rep.">
        <title>Chromosome-level genome map provides insights into diverse defense mechanisms in the medicinal fungus Ganoderma sinense.</title>
        <authorList>
            <person name="Zhu Y."/>
            <person name="Xu J."/>
            <person name="Sun C."/>
            <person name="Zhou S."/>
            <person name="Xu H."/>
            <person name="Nelson D.R."/>
            <person name="Qian J."/>
            <person name="Song J."/>
            <person name="Luo H."/>
            <person name="Xiang L."/>
            <person name="Li Y."/>
            <person name="Xu Z."/>
            <person name="Ji A."/>
            <person name="Wang L."/>
            <person name="Lu S."/>
            <person name="Hayward A."/>
            <person name="Sun W."/>
            <person name="Li X."/>
            <person name="Schwartz D.C."/>
            <person name="Wang Y."/>
            <person name="Chen S."/>
        </authorList>
    </citation>
    <scope>NUCLEOTIDE SEQUENCE [LARGE SCALE GENOMIC DNA]</scope>
    <source>
        <strain evidence="1 2">ZZ0214-1</strain>
    </source>
</reference>
<comment type="caution">
    <text evidence="1">The sequence shown here is derived from an EMBL/GenBank/DDBJ whole genome shotgun (WGS) entry which is preliminary data.</text>
</comment>
<name>A0A2G8SLB1_9APHY</name>
<dbReference type="Proteomes" id="UP000230002">
    <property type="component" value="Unassembled WGS sequence"/>
</dbReference>
<evidence type="ECO:0008006" key="3">
    <source>
        <dbReference type="Google" id="ProtNLM"/>
    </source>
</evidence>
<proteinExistence type="predicted"/>
<dbReference type="EMBL" id="AYKW01000005">
    <property type="protein sequence ID" value="PIL34544.1"/>
    <property type="molecule type" value="Genomic_DNA"/>
</dbReference>
<evidence type="ECO:0000313" key="1">
    <source>
        <dbReference type="EMBL" id="PIL34544.1"/>
    </source>
</evidence>
<dbReference type="AlphaFoldDB" id="A0A2G8SLB1"/>
<sequence>MQVHTASSIPIFFVPSTVCLRKPTIRQHIIDRTSQELVRNKFTNAGASSVEVVGSYHTHGGAAPEWVTARVYDRDHHVICHQKADGSLWNCIHIFRNPMLNASQAERPVRFWAEEFMEARRIGRKSMRMIKHVQA</sequence>
<dbReference type="OrthoDB" id="2756984at2759"/>
<protein>
    <recommendedName>
        <fullName evidence="3">JAB domain-containing protein</fullName>
    </recommendedName>
</protein>